<name>A0A5N6TU05_ASPAV</name>
<sequence length="399" mass="45007">MSINDMLSVDISLRKGEYSSEESYLVSHLTGDKIEGLVTVRPHCDIRIDGLEVFFIGEERTTVQMGKVHRQFQNIKYDVDESGFPPMNKFKSKQRYRFKFDFEVRDHLPPEACTHAVASPVVRQAHLRPPPSFGDPTVSGLGGKLRDDYAPPTCRIVYTIQVNVLRNIPISDKKSVLMTRTLKLRVKPAIDATPPLDLMSSPNDYCLEQDHAVLDSRSKAPMGQLTVILDPPKSFCLPLRDPHSLVSSTVNMALRYETSEAHPELPQLQSFRGQLVATTFYTVTHHDDLPTKKKDFFNRPKNYSDTQFPPFSYSMASLDWVQVSHTMYETALLVPLTLPRLNFIPTFHTCLVSRIYALELRITVPGAAPFTLKAPVHIYAERDPSALPSYIAAVGFDSP</sequence>
<proteinExistence type="predicted"/>
<dbReference type="PANTHER" id="PTHR31904">
    <property type="entry name" value="BYPASS OF STOP CODON PROTEIN 5-RELATED"/>
    <property type="match status" value="1"/>
</dbReference>
<dbReference type="Gene3D" id="2.60.40.640">
    <property type="match status" value="1"/>
</dbReference>
<dbReference type="OrthoDB" id="2283785at2759"/>
<organism evidence="1 2">
    <name type="scientific">Aspergillus avenaceus</name>
    <dbReference type="NCBI Taxonomy" id="36643"/>
    <lineage>
        <taxon>Eukaryota</taxon>
        <taxon>Fungi</taxon>
        <taxon>Dikarya</taxon>
        <taxon>Ascomycota</taxon>
        <taxon>Pezizomycotina</taxon>
        <taxon>Eurotiomycetes</taxon>
        <taxon>Eurotiomycetidae</taxon>
        <taxon>Eurotiales</taxon>
        <taxon>Aspergillaceae</taxon>
        <taxon>Aspergillus</taxon>
        <taxon>Aspergillus subgen. Circumdati</taxon>
    </lineage>
</organism>
<keyword evidence="2" id="KW-1185">Reference proteome</keyword>
<evidence type="ECO:0000313" key="2">
    <source>
        <dbReference type="Proteomes" id="UP000325780"/>
    </source>
</evidence>
<dbReference type="InterPro" id="IPR039634">
    <property type="entry name" value="Bul1-like"/>
</dbReference>
<protein>
    <recommendedName>
        <fullName evidence="3">Arrestin-like N-terminal domain-containing protein</fullName>
    </recommendedName>
</protein>
<dbReference type="Proteomes" id="UP000325780">
    <property type="component" value="Unassembled WGS sequence"/>
</dbReference>
<dbReference type="InterPro" id="IPR014752">
    <property type="entry name" value="Arrestin-like_C"/>
</dbReference>
<reference evidence="1 2" key="1">
    <citation type="submission" date="2019-04" db="EMBL/GenBank/DDBJ databases">
        <title>Friends and foes A comparative genomics study of 23 Aspergillus species from section Flavi.</title>
        <authorList>
            <consortium name="DOE Joint Genome Institute"/>
            <person name="Kjaerbolling I."/>
            <person name="Vesth T."/>
            <person name="Frisvad J.C."/>
            <person name="Nybo J.L."/>
            <person name="Theobald S."/>
            <person name="Kildgaard S."/>
            <person name="Isbrandt T."/>
            <person name="Kuo A."/>
            <person name="Sato A."/>
            <person name="Lyhne E.K."/>
            <person name="Kogle M.E."/>
            <person name="Wiebenga A."/>
            <person name="Kun R.S."/>
            <person name="Lubbers R.J."/>
            <person name="Makela M.R."/>
            <person name="Barry K."/>
            <person name="Chovatia M."/>
            <person name="Clum A."/>
            <person name="Daum C."/>
            <person name="Haridas S."/>
            <person name="He G."/>
            <person name="LaButti K."/>
            <person name="Lipzen A."/>
            <person name="Mondo S."/>
            <person name="Riley R."/>
            <person name="Salamov A."/>
            <person name="Simmons B.A."/>
            <person name="Magnuson J.K."/>
            <person name="Henrissat B."/>
            <person name="Mortensen U.H."/>
            <person name="Larsen T.O."/>
            <person name="Devries R.P."/>
            <person name="Grigoriev I.V."/>
            <person name="Machida M."/>
            <person name="Baker S.E."/>
            <person name="Andersen M.R."/>
        </authorList>
    </citation>
    <scope>NUCLEOTIDE SEQUENCE [LARGE SCALE GENOMIC DNA]</scope>
    <source>
        <strain evidence="1 2">IBT 18842</strain>
    </source>
</reference>
<dbReference type="EMBL" id="ML742110">
    <property type="protein sequence ID" value="KAE8149855.1"/>
    <property type="molecule type" value="Genomic_DNA"/>
</dbReference>
<evidence type="ECO:0000313" key="1">
    <source>
        <dbReference type="EMBL" id="KAE8149855.1"/>
    </source>
</evidence>
<evidence type="ECO:0008006" key="3">
    <source>
        <dbReference type="Google" id="ProtNLM"/>
    </source>
</evidence>
<gene>
    <name evidence="1" type="ORF">BDV25DRAFT_155472</name>
</gene>
<dbReference type="AlphaFoldDB" id="A0A5N6TU05"/>
<dbReference type="PANTHER" id="PTHR31904:SF1">
    <property type="entry name" value="BYPASS OF STOP CODON PROTEIN 5-RELATED"/>
    <property type="match status" value="1"/>
</dbReference>
<accession>A0A5N6TU05</accession>